<dbReference type="OrthoDB" id="97518at2759"/>
<dbReference type="SUPFAM" id="SSF54518">
    <property type="entry name" value="Tubby C-terminal domain-like"/>
    <property type="match status" value="1"/>
</dbReference>
<comment type="caution">
    <text evidence="2">The sequence shown here is derived from an EMBL/GenBank/DDBJ whole genome shotgun (WGS) entry which is preliminary data.</text>
</comment>
<dbReference type="EMBL" id="JACGCM010000304">
    <property type="protein sequence ID" value="KAF6174066.1"/>
    <property type="molecule type" value="Genomic_DNA"/>
</dbReference>
<evidence type="ECO:0000313" key="3">
    <source>
        <dbReference type="Proteomes" id="UP000541444"/>
    </source>
</evidence>
<gene>
    <name evidence="2" type="ORF">GIB67_020248</name>
</gene>
<dbReference type="AlphaFoldDB" id="A0A7J7P3P5"/>
<dbReference type="Pfam" id="PF04525">
    <property type="entry name" value="LOR"/>
    <property type="match status" value="1"/>
</dbReference>
<protein>
    <submittedName>
        <fullName evidence="2">Uncharacterized protein</fullName>
    </submittedName>
</protein>
<dbReference type="Gene3D" id="2.40.160.200">
    <property type="entry name" value="LURP1-related"/>
    <property type="match status" value="2"/>
</dbReference>
<dbReference type="InterPro" id="IPR038595">
    <property type="entry name" value="LOR_sf"/>
</dbReference>
<comment type="similarity">
    <text evidence="1">Belongs to the LOR family.</text>
</comment>
<proteinExistence type="inferred from homology"/>
<dbReference type="PANTHER" id="PTHR31087">
    <property type="match status" value="1"/>
</dbReference>
<dbReference type="Proteomes" id="UP000541444">
    <property type="component" value="Unassembled WGS sequence"/>
</dbReference>
<sequence>MSHQPGYGPPPMANEVAVIGPQYCAPYPVDLTVTKKVMTIKEGNFAVSDVNGNIIFKVKGAIFSIRDRRVLLDAAGNPLVSMQQKMHRKHSVQSIVFGKDTFRVTVYPHVDHAFITSLIVILNEINEDRSGED</sequence>
<keyword evidence="3" id="KW-1185">Reference proteome</keyword>
<name>A0A7J7P3P5_9MAGN</name>
<dbReference type="PANTHER" id="PTHR31087:SF58">
    <property type="entry name" value="OS07G0230700 PROTEIN"/>
    <property type="match status" value="1"/>
</dbReference>
<evidence type="ECO:0000313" key="2">
    <source>
        <dbReference type="EMBL" id="KAF6174066.1"/>
    </source>
</evidence>
<dbReference type="InterPro" id="IPR007612">
    <property type="entry name" value="LOR"/>
</dbReference>
<evidence type="ECO:0000256" key="1">
    <source>
        <dbReference type="ARBA" id="ARBA00005437"/>
    </source>
</evidence>
<accession>A0A7J7P3P5</accession>
<dbReference type="InterPro" id="IPR025659">
    <property type="entry name" value="Tubby-like_C"/>
</dbReference>
<reference evidence="2 3" key="1">
    <citation type="journal article" date="2020" name="IScience">
        <title>Genome Sequencing of the Endangered Kingdonia uniflora (Circaeasteraceae, Ranunculales) Reveals Potential Mechanisms of Evolutionary Specialization.</title>
        <authorList>
            <person name="Sun Y."/>
            <person name="Deng T."/>
            <person name="Zhang A."/>
            <person name="Moore M.J."/>
            <person name="Landis J.B."/>
            <person name="Lin N."/>
            <person name="Zhang H."/>
            <person name="Zhang X."/>
            <person name="Huang J."/>
            <person name="Zhang X."/>
            <person name="Sun H."/>
            <person name="Wang H."/>
        </authorList>
    </citation>
    <scope>NUCLEOTIDE SEQUENCE [LARGE SCALE GENOMIC DNA]</scope>
    <source>
        <strain evidence="2">TB1705</strain>
        <tissue evidence="2">Leaf</tissue>
    </source>
</reference>
<organism evidence="2 3">
    <name type="scientific">Kingdonia uniflora</name>
    <dbReference type="NCBI Taxonomy" id="39325"/>
    <lineage>
        <taxon>Eukaryota</taxon>
        <taxon>Viridiplantae</taxon>
        <taxon>Streptophyta</taxon>
        <taxon>Embryophyta</taxon>
        <taxon>Tracheophyta</taxon>
        <taxon>Spermatophyta</taxon>
        <taxon>Magnoliopsida</taxon>
        <taxon>Ranunculales</taxon>
        <taxon>Circaeasteraceae</taxon>
        <taxon>Kingdonia</taxon>
    </lineage>
</organism>